<gene>
    <name evidence="20" type="ORF">CBM2594_B30211</name>
</gene>
<dbReference type="Proteomes" id="UP000257139">
    <property type="component" value="Chromosome CBM2594_b"/>
</dbReference>
<evidence type="ECO:0000313" key="20">
    <source>
        <dbReference type="EMBL" id="SPC22361.1"/>
    </source>
</evidence>
<dbReference type="SMART" id="SM00267">
    <property type="entry name" value="GGDEF"/>
    <property type="match status" value="1"/>
</dbReference>
<keyword evidence="6" id="KW-0997">Cell inner membrane</keyword>
<dbReference type="Pfam" id="PF17151">
    <property type="entry name" value="CHASE7"/>
    <property type="match status" value="1"/>
</dbReference>
<keyword evidence="10" id="KW-0547">Nucleotide-binding</keyword>
<comment type="subcellular location">
    <subcellularLocation>
        <location evidence="1">Cell inner membrane</location>
        <topology evidence="1">Multi-pass membrane protein</topology>
    </subcellularLocation>
</comment>
<evidence type="ECO:0000256" key="2">
    <source>
        <dbReference type="ARBA" id="ARBA00005186"/>
    </source>
</evidence>
<protein>
    <recommendedName>
        <fullName evidence="4">diguanylate cyclase</fullName>
        <ecNumber evidence="4">2.7.7.65</ecNumber>
    </recommendedName>
    <alternativeName>
        <fullName evidence="15">Cellulose synthesis regulatory protein</fullName>
    </alternativeName>
</protein>
<evidence type="ECO:0000256" key="4">
    <source>
        <dbReference type="ARBA" id="ARBA00012528"/>
    </source>
</evidence>
<dbReference type="InterPro" id="IPR043128">
    <property type="entry name" value="Rev_trsase/Diguanyl_cyclase"/>
</dbReference>
<evidence type="ECO:0000256" key="15">
    <source>
        <dbReference type="ARBA" id="ARBA00031311"/>
    </source>
</evidence>
<evidence type="ECO:0000256" key="5">
    <source>
        <dbReference type="ARBA" id="ARBA00022475"/>
    </source>
</evidence>
<reference evidence="20 21" key="1">
    <citation type="submission" date="2018-01" db="EMBL/GenBank/DDBJ databases">
        <authorList>
            <person name="Clerissi C."/>
        </authorList>
    </citation>
    <scope>NUCLEOTIDE SEQUENCE [LARGE SCALE GENOMIC DNA]</scope>
    <source>
        <strain evidence="20">Cupriavidus taiwanensis STM 6021</strain>
    </source>
</reference>
<dbReference type="EMBL" id="LT978514">
    <property type="protein sequence ID" value="SPC22361.1"/>
    <property type="molecule type" value="Genomic_DNA"/>
</dbReference>
<dbReference type="GO" id="GO:0046872">
    <property type="term" value="F:metal ion binding"/>
    <property type="evidence" value="ECO:0007669"/>
    <property type="project" value="UniProtKB-KW"/>
</dbReference>
<feature type="transmembrane region" description="Helical" evidence="18">
    <location>
        <begin position="26"/>
        <end position="46"/>
    </location>
</feature>
<dbReference type="SUPFAM" id="SSF55073">
    <property type="entry name" value="Nucleotide cyclase"/>
    <property type="match status" value="1"/>
</dbReference>
<dbReference type="CDD" id="cd01949">
    <property type="entry name" value="GGDEF"/>
    <property type="match status" value="1"/>
</dbReference>
<dbReference type="GO" id="GO:0030244">
    <property type="term" value="P:cellulose biosynthetic process"/>
    <property type="evidence" value="ECO:0007669"/>
    <property type="project" value="UniProtKB-KW"/>
</dbReference>
<keyword evidence="7" id="KW-0808">Transferase</keyword>
<keyword evidence="12" id="KW-0135">Cellulose biosynthesis</keyword>
<name>A0A7Z7NNL5_9BURK</name>
<dbReference type="GO" id="GO:0005886">
    <property type="term" value="C:plasma membrane"/>
    <property type="evidence" value="ECO:0007669"/>
    <property type="project" value="UniProtKB-SubCell"/>
</dbReference>
<dbReference type="PANTHER" id="PTHR45138">
    <property type="entry name" value="REGULATORY COMPONENTS OF SENSORY TRANSDUCTION SYSTEM"/>
    <property type="match status" value="1"/>
</dbReference>
<proteinExistence type="predicted"/>
<dbReference type="InterPro" id="IPR000160">
    <property type="entry name" value="GGDEF_dom"/>
</dbReference>
<dbReference type="InterPro" id="IPR050469">
    <property type="entry name" value="Diguanylate_Cyclase"/>
</dbReference>
<dbReference type="RefSeq" id="WP_025583140.1">
    <property type="nucleotide sequence ID" value="NZ_LT976872.1"/>
</dbReference>
<feature type="transmembrane region" description="Helical" evidence="18">
    <location>
        <begin position="361"/>
        <end position="383"/>
    </location>
</feature>
<evidence type="ECO:0000256" key="14">
    <source>
        <dbReference type="ARBA" id="ARBA00023136"/>
    </source>
</evidence>
<dbReference type="FunFam" id="3.30.70.270:FF:000001">
    <property type="entry name" value="Diguanylate cyclase domain protein"/>
    <property type="match status" value="1"/>
</dbReference>
<dbReference type="PANTHER" id="PTHR45138:SF9">
    <property type="entry name" value="DIGUANYLATE CYCLASE DGCM-RELATED"/>
    <property type="match status" value="1"/>
</dbReference>
<dbReference type="GO" id="GO:0000166">
    <property type="term" value="F:nucleotide binding"/>
    <property type="evidence" value="ECO:0007669"/>
    <property type="project" value="UniProtKB-KW"/>
</dbReference>
<evidence type="ECO:0000256" key="9">
    <source>
        <dbReference type="ARBA" id="ARBA00022723"/>
    </source>
</evidence>
<dbReference type="Pfam" id="PF00990">
    <property type="entry name" value="GGDEF"/>
    <property type="match status" value="1"/>
</dbReference>
<evidence type="ECO:0000259" key="19">
    <source>
        <dbReference type="PROSITE" id="PS50887"/>
    </source>
</evidence>
<keyword evidence="9" id="KW-0479">Metal-binding</keyword>
<evidence type="ECO:0000256" key="18">
    <source>
        <dbReference type="SAM" id="Phobius"/>
    </source>
</evidence>
<evidence type="ECO:0000256" key="8">
    <source>
        <dbReference type="ARBA" id="ARBA00022692"/>
    </source>
</evidence>
<dbReference type="GO" id="GO:0043709">
    <property type="term" value="P:cell adhesion involved in single-species biofilm formation"/>
    <property type="evidence" value="ECO:0007669"/>
    <property type="project" value="TreeGrafter"/>
</dbReference>
<dbReference type="InterPro" id="IPR033416">
    <property type="entry name" value="CHASE7"/>
</dbReference>
<evidence type="ECO:0000256" key="17">
    <source>
        <dbReference type="ARBA" id="ARBA00045634"/>
    </source>
</evidence>
<evidence type="ECO:0000256" key="10">
    <source>
        <dbReference type="ARBA" id="ARBA00022741"/>
    </source>
</evidence>
<comment type="catalytic activity">
    <reaction evidence="16">
        <text>2 GTP = 3',3'-c-di-GMP + 2 diphosphate</text>
        <dbReference type="Rhea" id="RHEA:24898"/>
        <dbReference type="ChEBI" id="CHEBI:33019"/>
        <dbReference type="ChEBI" id="CHEBI:37565"/>
        <dbReference type="ChEBI" id="CHEBI:58805"/>
        <dbReference type="EC" id="2.7.7.65"/>
    </reaction>
</comment>
<evidence type="ECO:0000256" key="1">
    <source>
        <dbReference type="ARBA" id="ARBA00004429"/>
    </source>
</evidence>
<comment type="pathway">
    <text evidence="2">Glycan metabolism; bacterial cellulose biosynthesis.</text>
</comment>
<evidence type="ECO:0000313" key="21">
    <source>
        <dbReference type="Proteomes" id="UP000257139"/>
    </source>
</evidence>
<dbReference type="Gene3D" id="3.30.70.270">
    <property type="match status" value="1"/>
</dbReference>
<dbReference type="GO" id="GO:0052621">
    <property type="term" value="F:diguanylate cyclase activity"/>
    <property type="evidence" value="ECO:0007669"/>
    <property type="project" value="UniProtKB-EC"/>
</dbReference>
<feature type="domain" description="GGDEF" evidence="19">
    <location>
        <begin position="431"/>
        <end position="570"/>
    </location>
</feature>
<keyword evidence="5" id="KW-1003">Cell membrane</keyword>
<comment type="subunit">
    <text evidence="3">Homodimer.</text>
</comment>
<evidence type="ECO:0000256" key="11">
    <source>
        <dbReference type="ARBA" id="ARBA00022842"/>
    </source>
</evidence>
<keyword evidence="8 18" id="KW-0812">Transmembrane</keyword>
<keyword evidence="14 18" id="KW-0472">Membrane</keyword>
<evidence type="ECO:0000256" key="6">
    <source>
        <dbReference type="ARBA" id="ARBA00022519"/>
    </source>
</evidence>
<organism evidence="20 21">
    <name type="scientific">Cupriavidus taiwanensis</name>
    <dbReference type="NCBI Taxonomy" id="164546"/>
    <lineage>
        <taxon>Bacteria</taxon>
        <taxon>Pseudomonadati</taxon>
        <taxon>Pseudomonadota</taxon>
        <taxon>Betaproteobacteria</taxon>
        <taxon>Burkholderiales</taxon>
        <taxon>Burkholderiaceae</taxon>
        <taxon>Cupriavidus</taxon>
    </lineage>
</organism>
<accession>A0A7Z7NNL5</accession>
<dbReference type="UniPathway" id="UPA00694"/>
<keyword evidence="13 18" id="KW-1133">Transmembrane helix</keyword>
<comment type="function">
    <text evidence="17">Catalyzes the synthesis of cyclic-di-GMP (c-di-GMP) via the condensation of 2 GTP molecules. Cyclic-di-GMP is a second messenger which controls cell surface-associated traits in bacteria. Involved in the regulation of cellulose production.</text>
</comment>
<dbReference type="InterPro" id="IPR029787">
    <property type="entry name" value="Nucleotide_cyclase"/>
</dbReference>
<dbReference type="NCBIfam" id="TIGR00254">
    <property type="entry name" value="GGDEF"/>
    <property type="match status" value="1"/>
</dbReference>
<keyword evidence="11" id="KW-0460">Magnesium</keyword>
<evidence type="ECO:0000256" key="3">
    <source>
        <dbReference type="ARBA" id="ARBA00011738"/>
    </source>
</evidence>
<evidence type="ECO:0000256" key="16">
    <source>
        <dbReference type="ARBA" id="ARBA00034247"/>
    </source>
</evidence>
<dbReference type="GO" id="GO:1902201">
    <property type="term" value="P:negative regulation of bacterial-type flagellum-dependent cell motility"/>
    <property type="evidence" value="ECO:0007669"/>
    <property type="project" value="TreeGrafter"/>
</dbReference>
<sequence length="583" mass="62381">MTRLLPTLHRLSGHAWQLLASRPHRFVVASFSLSVMLLVLLLWRGLQLSQDREIETLRHMQAVRAQSMDALLQREAERLLSVRNFTEHLLQIQASTPGRPDAALRATLARRDEPVWPVPAHDAAAVYGVGAAALSGLEGFERNEARLAADVVVARSLSHLLSAAPQESGIRRRIAYVSRNGVLTAYPSIPPQQVAPAVHRLAAAPYFQDSLPARNPGRQVQWRIAPATSERDQVSLFLSVPVYAGSDLRGVAILELPQRSLDDQLSAAPFHDASSYLVDREGRLIGASARNVRAGETMQAALSGPWPAATLEAVFHADAGLLTSVSGGGNDLMFRRLRNGGLAMVDEIPVNQLWLAGAARLSGVIGAGAAALGILLCATLAVVHSLFRHYLARGEALRTLAETDALTGLANRRVFAARFAAEAARCAAEQRPIAVVMLDIDHFKAINDRWGHASGDVVLRAVAAALRSGVRKDDLPARLGGEEFAVLLPGTGVDDAAAVAGNLRQRLERLRCDPAADALCSEPMRFTASFGVAGSAPGVPGSLDALLMAADRRLYAAKANGRNQVVAHESGNVASHHRNLKGL</sequence>
<dbReference type="AlphaFoldDB" id="A0A7Z7NNL5"/>
<evidence type="ECO:0000256" key="12">
    <source>
        <dbReference type="ARBA" id="ARBA00022916"/>
    </source>
</evidence>
<dbReference type="EC" id="2.7.7.65" evidence="4"/>
<evidence type="ECO:0000256" key="7">
    <source>
        <dbReference type="ARBA" id="ARBA00022679"/>
    </source>
</evidence>
<evidence type="ECO:0000256" key="13">
    <source>
        <dbReference type="ARBA" id="ARBA00022989"/>
    </source>
</evidence>
<dbReference type="PROSITE" id="PS50887">
    <property type="entry name" value="GGDEF"/>
    <property type="match status" value="1"/>
</dbReference>
<dbReference type="UniPathway" id="UPA00599"/>